<dbReference type="EMBL" id="JAXOVC010000004">
    <property type="protein sequence ID" value="KAK4502605.1"/>
    <property type="molecule type" value="Genomic_DNA"/>
</dbReference>
<protein>
    <submittedName>
        <fullName evidence="3">Uncharacterized protein</fullName>
    </submittedName>
</protein>
<feature type="region of interest" description="Disordered" evidence="2">
    <location>
        <begin position="74"/>
        <end position="96"/>
    </location>
</feature>
<evidence type="ECO:0000256" key="2">
    <source>
        <dbReference type="SAM" id="MobiDB-lite"/>
    </source>
</evidence>
<keyword evidence="4" id="KW-1185">Reference proteome</keyword>
<proteinExistence type="predicted"/>
<feature type="compositionally biased region" description="Polar residues" evidence="2">
    <location>
        <begin position="82"/>
        <end position="96"/>
    </location>
</feature>
<feature type="coiled-coil region" evidence="1">
    <location>
        <begin position="30"/>
        <end position="68"/>
    </location>
</feature>
<comment type="caution">
    <text evidence="3">The sequence shown here is derived from an EMBL/GenBank/DDBJ whole genome shotgun (WGS) entry which is preliminary data.</text>
</comment>
<feature type="region of interest" description="Disordered" evidence="2">
    <location>
        <begin position="171"/>
        <end position="452"/>
    </location>
</feature>
<feature type="compositionally biased region" description="Low complexity" evidence="2">
    <location>
        <begin position="337"/>
        <end position="354"/>
    </location>
</feature>
<evidence type="ECO:0000313" key="3">
    <source>
        <dbReference type="EMBL" id="KAK4502605.1"/>
    </source>
</evidence>
<gene>
    <name evidence="3" type="ORF">PRZ48_006031</name>
</gene>
<reference evidence="3 4" key="1">
    <citation type="journal article" date="2023" name="G3 (Bethesda)">
        <title>A chromosome-level genome assembly of Zasmidium syzygii isolated from banana leaves.</title>
        <authorList>
            <person name="van Westerhoven A.C."/>
            <person name="Mehrabi R."/>
            <person name="Talebi R."/>
            <person name="Steentjes M.B.F."/>
            <person name="Corcolon B."/>
            <person name="Chong P.A."/>
            <person name="Kema G.H.J."/>
            <person name="Seidl M.F."/>
        </authorList>
    </citation>
    <scope>NUCLEOTIDE SEQUENCE [LARGE SCALE GENOMIC DNA]</scope>
    <source>
        <strain evidence="3 4">P124</strain>
    </source>
</reference>
<accession>A0ABR0EN54</accession>
<name>A0ABR0EN54_ZASCE</name>
<sequence length="519" mass="55654">MAERACHSGTTRRQSFRKTLVDAGLPQEYLDALEQKRRQLDESIHKYIAAKEREYKQYEKELRQQYKLAQDKEIVKPRRTSSESTQDVTGSPRLQGQQQSVVDVLLAAGLKRDQIGHSVAVAVVDDDGTPTLEAKSSMAGMTDRRASIERDKEFVGVFTPAFLPALENKAQSNNAAERGSSAPPPSSSSIEQGSDPDGVHRANSDSFVQAKGKRPAQLQFVQRTSSSGSSADGKLTSALKSPTHASRQPKRKRVSIAVGNSIVAPSDNVPVDLSSNNHTPSHSRTRSPASERDSGPTSAARAVESLKDAERQAEAAAILSESSQPLTNGKSPIGKAPSPTTTPSTPSTPTPSKSSKIDADGDLFDLEDEDDETSSKPEPIPDDTLSSEDDITGRVSRNPHLLADGDIYDPNAGIIPEPSSPSDDHADHIEFIPGSANASQQPTNPGFRRPSVSIDPVYAGDNYARAEYSAVVNEVYGSSYVRPASKGSFTAGSLGESFMARNAEMLRNRGSGDGEQVRS</sequence>
<evidence type="ECO:0000313" key="4">
    <source>
        <dbReference type="Proteomes" id="UP001305779"/>
    </source>
</evidence>
<dbReference type="Proteomes" id="UP001305779">
    <property type="component" value="Unassembled WGS sequence"/>
</dbReference>
<keyword evidence="1" id="KW-0175">Coiled coil</keyword>
<feature type="compositionally biased region" description="Polar residues" evidence="2">
    <location>
        <begin position="219"/>
        <end position="230"/>
    </location>
</feature>
<organism evidence="3 4">
    <name type="scientific">Zasmidium cellare</name>
    <name type="common">Wine cellar mold</name>
    <name type="synonym">Racodium cellare</name>
    <dbReference type="NCBI Taxonomy" id="395010"/>
    <lineage>
        <taxon>Eukaryota</taxon>
        <taxon>Fungi</taxon>
        <taxon>Dikarya</taxon>
        <taxon>Ascomycota</taxon>
        <taxon>Pezizomycotina</taxon>
        <taxon>Dothideomycetes</taxon>
        <taxon>Dothideomycetidae</taxon>
        <taxon>Mycosphaerellales</taxon>
        <taxon>Mycosphaerellaceae</taxon>
        <taxon>Zasmidium</taxon>
    </lineage>
</organism>
<evidence type="ECO:0000256" key="1">
    <source>
        <dbReference type="SAM" id="Coils"/>
    </source>
</evidence>
<feature type="compositionally biased region" description="Polar residues" evidence="2">
    <location>
        <begin position="273"/>
        <end position="288"/>
    </location>
</feature>
<feature type="compositionally biased region" description="Polar residues" evidence="2">
    <location>
        <begin position="320"/>
        <end position="330"/>
    </location>
</feature>
<feature type="compositionally biased region" description="Acidic residues" evidence="2">
    <location>
        <begin position="360"/>
        <end position="372"/>
    </location>
</feature>
<feature type="compositionally biased region" description="Basic and acidic residues" evidence="2">
    <location>
        <begin position="304"/>
        <end position="313"/>
    </location>
</feature>